<dbReference type="AlphaFoldDB" id="A0A4C1W2Z9"/>
<feature type="region of interest" description="Disordered" evidence="1">
    <location>
        <begin position="90"/>
        <end position="111"/>
    </location>
</feature>
<comment type="caution">
    <text evidence="2">The sequence shown here is derived from an EMBL/GenBank/DDBJ whole genome shotgun (WGS) entry which is preliminary data.</text>
</comment>
<keyword evidence="3" id="KW-1185">Reference proteome</keyword>
<dbReference type="EMBL" id="BGZK01000473">
    <property type="protein sequence ID" value="GBP45886.1"/>
    <property type="molecule type" value="Genomic_DNA"/>
</dbReference>
<accession>A0A4C1W2Z9</accession>
<feature type="compositionally biased region" description="Basic residues" evidence="1">
    <location>
        <begin position="18"/>
        <end position="31"/>
    </location>
</feature>
<gene>
    <name evidence="2" type="ORF">EVAR_31793_1</name>
</gene>
<evidence type="ECO:0000313" key="2">
    <source>
        <dbReference type="EMBL" id="GBP45886.1"/>
    </source>
</evidence>
<reference evidence="2 3" key="1">
    <citation type="journal article" date="2019" name="Commun. Biol.">
        <title>The bagworm genome reveals a unique fibroin gene that provides high tensile strength.</title>
        <authorList>
            <person name="Kono N."/>
            <person name="Nakamura H."/>
            <person name="Ohtoshi R."/>
            <person name="Tomita M."/>
            <person name="Numata K."/>
            <person name="Arakawa K."/>
        </authorList>
    </citation>
    <scope>NUCLEOTIDE SEQUENCE [LARGE SCALE GENOMIC DNA]</scope>
</reference>
<sequence length="111" mass="12503">MRGKHIDRTYILMSRKMLQRAFRKPHERRPRQPPNAPGGLTRPASPAYRLAFERLRARVTRPNPRITASDRPAGPAAAEAAVGLRFVRDSSAGRKDSSKFNQITASTKRLL</sequence>
<proteinExistence type="predicted"/>
<protein>
    <submittedName>
        <fullName evidence="2">Uncharacterized protein</fullName>
    </submittedName>
</protein>
<organism evidence="2 3">
    <name type="scientific">Eumeta variegata</name>
    <name type="common">Bagworm moth</name>
    <name type="synonym">Eumeta japonica</name>
    <dbReference type="NCBI Taxonomy" id="151549"/>
    <lineage>
        <taxon>Eukaryota</taxon>
        <taxon>Metazoa</taxon>
        <taxon>Ecdysozoa</taxon>
        <taxon>Arthropoda</taxon>
        <taxon>Hexapoda</taxon>
        <taxon>Insecta</taxon>
        <taxon>Pterygota</taxon>
        <taxon>Neoptera</taxon>
        <taxon>Endopterygota</taxon>
        <taxon>Lepidoptera</taxon>
        <taxon>Glossata</taxon>
        <taxon>Ditrysia</taxon>
        <taxon>Tineoidea</taxon>
        <taxon>Psychidae</taxon>
        <taxon>Oiketicinae</taxon>
        <taxon>Eumeta</taxon>
    </lineage>
</organism>
<feature type="region of interest" description="Disordered" evidence="1">
    <location>
        <begin position="18"/>
        <end position="45"/>
    </location>
</feature>
<evidence type="ECO:0000313" key="3">
    <source>
        <dbReference type="Proteomes" id="UP000299102"/>
    </source>
</evidence>
<dbReference type="Proteomes" id="UP000299102">
    <property type="component" value="Unassembled WGS sequence"/>
</dbReference>
<evidence type="ECO:0000256" key="1">
    <source>
        <dbReference type="SAM" id="MobiDB-lite"/>
    </source>
</evidence>
<feature type="compositionally biased region" description="Polar residues" evidence="1">
    <location>
        <begin position="99"/>
        <end position="111"/>
    </location>
</feature>
<name>A0A4C1W2Z9_EUMVA</name>